<dbReference type="InterPro" id="IPR007367">
    <property type="entry name" value="DUF433"/>
</dbReference>
<organism evidence="1 2">
    <name type="scientific">Candidatus Muproteobacteria bacterium RBG_16_64_10</name>
    <dbReference type="NCBI Taxonomy" id="1817757"/>
    <lineage>
        <taxon>Bacteria</taxon>
        <taxon>Pseudomonadati</taxon>
        <taxon>Pseudomonadota</taxon>
        <taxon>Candidatus Muproteobacteria</taxon>
    </lineage>
</organism>
<dbReference type="Proteomes" id="UP000179334">
    <property type="component" value="Unassembled WGS sequence"/>
</dbReference>
<dbReference type="Pfam" id="PF04255">
    <property type="entry name" value="DUF433"/>
    <property type="match status" value="1"/>
</dbReference>
<evidence type="ECO:0008006" key="3">
    <source>
        <dbReference type="Google" id="ProtNLM"/>
    </source>
</evidence>
<dbReference type="InterPro" id="IPR036388">
    <property type="entry name" value="WH-like_DNA-bd_sf"/>
</dbReference>
<dbReference type="PANTHER" id="PTHR34849">
    <property type="entry name" value="SSL5025 PROTEIN"/>
    <property type="match status" value="1"/>
</dbReference>
<comment type="caution">
    <text evidence="1">The sequence shown here is derived from an EMBL/GenBank/DDBJ whole genome shotgun (WGS) entry which is preliminary data.</text>
</comment>
<dbReference type="AlphaFoldDB" id="A0A1F6T4B9"/>
<evidence type="ECO:0000313" key="2">
    <source>
        <dbReference type="Proteomes" id="UP000179334"/>
    </source>
</evidence>
<protein>
    <recommendedName>
        <fullName evidence="3">DUF433 domain-containing protein</fullName>
    </recommendedName>
</protein>
<evidence type="ECO:0000313" key="1">
    <source>
        <dbReference type="EMBL" id="OGI39988.1"/>
    </source>
</evidence>
<proteinExistence type="predicted"/>
<dbReference type="PANTHER" id="PTHR34849:SF3">
    <property type="entry name" value="SSR2962 PROTEIN"/>
    <property type="match status" value="1"/>
</dbReference>
<dbReference type="EMBL" id="MFSR01000031">
    <property type="protein sequence ID" value="OGI39988.1"/>
    <property type="molecule type" value="Genomic_DNA"/>
</dbReference>
<accession>A0A1F6T4B9</accession>
<gene>
    <name evidence="1" type="ORF">A2V91_00465</name>
</gene>
<name>A0A1F6T4B9_9PROT</name>
<dbReference type="InterPro" id="IPR009057">
    <property type="entry name" value="Homeodomain-like_sf"/>
</dbReference>
<sequence length="76" mass="8402">MNQLQRITLDPAVMGGKPCIRGMRVTVGTVVGLLAAGRTEEEVLKTYPYLEKEDLREALAYAAWRAEEIEVPLGRG</sequence>
<dbReference type="SUPFAM" id="SSF46689">
    <property type="entry name" value="Homeodomain-like"/>
    <property type="match status" value="1"/>
</dbReference>
<reference evidence="1 2" key="1">
    <citation type="journal article" date="2016" name="Nat. Commun.">
        <title>Thousands of microbial genomes shed light on interconnected biogeochemical processes in an aquifer system.</title>
        <authorList>
            <person name="Anantharaman K."/>
            <person name="Brown C.T."/>
            <person name="Hug L.A."/>
            <person name="Sharon I."/>
            <person name="Castelle C.J."/>
            <person name="Probst A.J."/>
            <person name="Thomas B.C."/>
            <person name="Singh A."/>
            <person name="Wilkins M.J."/>
            <person name="Karaoz U."/>
            <person name="Brodie E.L."/>
            <person name="Williams K.H."/>
            <person name="Hubbard S.S."/>
            <person name="Banfield J.F."/>
        </authorList>
    </citation>
    <scope>NUCLEOTIDE SEQUENCE [LARGE SCALE GENOMIC DNA]</scope>
</reference>
<dbReference type="Gene3D" id="1.10.10.10">
    <property type="entry name" value="Winged helix-like DNA-binding domain superfamily/Winged helix DNA-binding domain"/>
    <property type="match status" value="1"/>
</dbReference>